<dbReference type="InterPro" id="IPR002035">
    <property type="entry name" value="VWF_A"/>
</dbReference>
<keyword evidence="10 16" id="KW-0401">Integrin</keyword>
<dbReference type="Gene3D" id="2.130.10.130">
    <property type="entry name" value="Integrin alpha, N-terminal"/>
    <property type="match status" value="1"/>
</dbReference>
<evidence type="ECO:0000256" key="1">
    <source>
        <dbReference type="ARBA" id="ARBA00004479"/>
    </source>
</evidence>
<evidence type="ECO:0000256" key="16">
    <source>
        <dbReference type="RuleBase" id="RU003762"/>
    </source>
</evidence>
<dbReference type="InterPro" id="IPR000413">
    <property type="entry name" value="Integrin_alpha"/>
</dbReference>
<dbReference type="Pfam" id="PF21520">
    <property type="entry name" value="ITGAX-like_Ig_3"/>
    <property type="match status" value="1"/>
</dbReference>
<dbReference type="Pfam" id="PF08441">
    <property type="entry name" value="Integrin_A_Ig_1"/>
    <property type="match status" value="1"/>
</dbReference>
<dbReference type="InterPro" id="IPR013519">
    <property type="entry name" value="Int_alpha_beta-p"/>
</dbReference>
<keyword evidence="8 16" id="KW-0130">Cell adhesion</keyword>
<keyword evidence="5 16" id="KW-0732">Signal</keyword>
<sequence length="1197" mass="133387">MAVLRSLHLVVLWAAVSYSMAFNIDVAGPKIYNGSGPHEDFFGYKALHFQSGTEKRFVVSAPLQRNGTGGVFICDDTSPDCKPVLLPNAAEFNSEGSIKAVGMSVAVRATPTLQFTACSPAWSHECDGTPYLNSICYQWNNSSLVSNITSAFKECTKQNVDLVFLFDGSLSMKDEDFVKNKEFMKTIMERLSNTSIQFAAVQFSKVSRTVFTFKDFQDNKAIKKLDDEEQMKSVTNTHGAMHYALTNLFDESKSGRHPDATKVVVIITDGNPSDPATVKVNDTLKNITEIYEDRHIMRFVIGVGNEVKMDRLRLLASEPKFNNSFYIDDYSGLTGLLDNLQTKIFNIEGSKHTMGQTWEKELSQSGMSAEFIEDTLILGSVGSHNSKGSLYQIEGKGSPEKEIQDPEMQDDSYMGYSVAVGKENGIPLYFTGAPRYKHRGQVIVFSRTTSNWTVIQRLDNEQIGSYFGAELCAVDIDSDGTTDFLMVGAPLHYHPQREGQMYVYALTRENKLVKMQNISDSSKGRFASSIASLRDLNGDGLQDLAVGAPLEDEHRGAVYIYLGDKTMGIRQKYSQHIRARMLSEGLQQFGVTIDGKSNMDGLTEIAVGARGQLVLLRSRPVFNVSAHLSFSPLEISTQQFDCTEHKEAFPTVTLTICFKWSEETKSTKDVLSTGLTLDYDLMLDSQRKNSRGFLAAKNITLRSIQPRLHLNKTEMCQNHTIYMPSCVMDTLSPVKVKVNFSQAESQQPHGILNVDSKREAVVEVPFEKTCEHNATCVAKLQLDFNFTSPALLVFTDQDYLYVRVALSNVGDDSYNTSLHFHYPKGLSHSKLDVIKQNKRTLTRCDGDPDKTDLTICSVSLPVFRSQSWAVFNGSFHITSSLKWNDFITMTITAHSDNGDPKDIPLSKTLPVLFAVDLAVKFLDTPGASTTYVDYSLEDRGPKTLTHMYRVANIGMVPLPVTVKFTFPTKPGNYVEFKSYNISQLKDNYTIQCSPPLETITQNCSKMESCKMVECHIPTLDKFESVVFTLTVSAAFNLNPNKYTFTEMRFNKDYKSFVEINYNQSRYIQTGNDQTVPGQVSDFHRTQGVSRAEFIVPINKPLIMGLAGAGGLLLLIFIIVVLIKCGFFKRNTFGEEGEGDQDFGNPSKEEDPETPGTVATPPEAKPLMSEDSKENGSSPVNDYIDNPVSEKTDAQCEE</sequence>
<dbReference type="Gene3D" id="2.60.40.1460">
    <property type="entry name" value="Integrin domains. Chain A, domain 2"/>
    <property type="match status" value="1"/>
</dbReference>
<dbReference type="Gene3D" id="2.60.40.1510">
    <property type="entry name" value="ntegrin, alpha v. Chain A, domain 3"/>
    <property type="match status" value="1"/>
</dbReference>
<comment type="similarity">
    <text evidence="2 16">Belongs to the integrin alpha chain family.</text>
</comment>
<feature type="domain" description="VWFA" evidence="18">
    <location>
        <begin position="161"/>
        <end position="340"/>
    </location>
</feature>
<evidence type="ECO:0000256" key="10">
    <source>
        <dbReference type="ARBA" id="ARBA00023037"/>
    </source>
</evidence>
<dbReference type="PROSITE" id="PS51470">
    <property type="entry name" value="FG_GAP"/>
    <property type="match status" value="4"/>
</dbReference>
<dbReference type="Gene3D" id="3.40.50.410">
    <property type="entry name" value="von Willebrand factor, type A domain"/>
    <property type="match status" value="1"/>
</dbReference>
<dbReference type="InterPro" id="IPR048285">
    <property type="entry name" value="Integrin_alpha_Ig-like_2"/>
</dbReference>
<evidence type="ECO:0000256" key="5">
    <source>
        <dbReference type="ARBA" id="ARBA00022729"/>
    </source>
</evidence>
<evidence type="ECO:0000256" key="15">
    <source>
        <dbReference type="PROSITE-ProRule" id="PRU00803"/>
    </source>
</evidence>
<keyword evidence="9 16" id="KW-1133">Transmembrane helix</keyword>
<dbReference type="SMART" id="SM00327">
    <property type="entry name" value="VWA"/>
    <property type="match status" value="1"/>
</dbReference>
<dbReference type="GO" id="GO:0033627">
    <property type="term" value="P:cell adhesion mediated by integrin"/>
    <property type="evidence" value="ECO:0007669"/>
    <property type="project" value="TreeGrafter"/>
</dbReference>
<feature type="compositionally biased region" description="Basic and acidic residues" evidence="17">
    <location>
        <begin position="1187"/>
        <end position="1197"/>
    </location>
</feature>
<evidence type="ECO:0000256" key="4">
    <source>
        <dbReference type="ARBA" id="ARBA00022723"/>
    </source>
</evidence>
<feature type="transmembrane region" description="Helical" evidence="16">
    <location>
        <begin position="1101"/>
        <end position="1122"/>
    </location>
</feature>
<keyword evidence="6" id="KW-0677">Repeat</keyword>
<dbReference type="Gene3D" id="2.60.40.1530">
    <property type="entry name" value="ntegrin, alpha v. Chain A, domain 4"/>
    <property type="match status" value="1"/>
</dbReference>
<dbReference type="GO" id="GO:0007229">
    <property type="term" value="P:integrin-mediated signaling pathway"/>
    <property type="evidence" value="ECO:0007669"/>
    <property type="project" value="UniProtKB-KW"/>
</dbReference>
<dbReference type="GeneID" id="105905690"/>
<dbReference type="Pfam" id="PF01839">
    <property type="entry name" value="FG-GAP"/>
    <property type="match status" value="2"/>
</dbReference>
<dbReference type="PANTHER" id="PTHR23220:SF84">
    <property type="entry name" value="INTEGRIN ALPHA-L"/>
    <property type="match status" value="1"/>
</dbReference>
<dbReference type="SUPFAM" id="SSF69318">
    <property type="entry name" value="Integrin alpha N-terminal domain"/>
    <property type="match status" value="1"/>
</dbReference>
<dbReference type="PROSITE" id="PS50234">
    <property type="entry name" value="VWFA"/>
    <property type="match status" value="1"/>
</dbReference>
<evidence type="ECO:0000313" key="20">
    <source>
        <dbReference type="RefSeq" id="XP_031419944.1"/>
    </source>
</evidence>
<evidence type="ECO:0000313" key="19">
    <source>
        <dbReference type="Proteomes" id="UP000515152"/>
    </source>
</evidence>
<dbReference type="GO" id="GO:0009897">
    <property type="term" value="C:external side of plasma membrane"/>
    <property type="evidence" value="ECO:0007669"/>
    <property type="project" value="TreeGrafter"/>
</dbReference>
<feature type="repeat" description="FG-GAP" evidence="15">
    <location>
        <begin position="400"/>
        <end position="452"/>
    </location>
</feature>
<evidence type="ECO:0000256" key="2">
    <source>
        <dbReference type="ARBA" id="ARBA00008054"/>
    </source>
</evidence>
<dbReference type="GO" id="GO:0098609">
    <property type="term" value="P:cell-cell adhesion"/>
    <property type="evidence" value="ECO:0007669"/>
    <property type="project" value="TreeGrafter"/>
</dbReference>
<dbReference type="InterPro" id="IPR032695">
    <property type="entry name" value="Integrin_dom_sf"/>
</dbReference>
<protein>
    <submittedName>
        <fullName evidence="20">Integrin alpha-L-like</fullName>
    </submittedName>
</protein>
<accession>A0A6P8F4V7</accession>
<keyword evidence="4" id="KW-0479">Metal-binding</keyword>
<keyword evidence="11 16" id="KW-0472">Membrane</keyword>
<dbReference type="Pfam" id="PF00092">
    <property type="entry name" value="VWA"/>
    <property type="match status" value="1"/>
</dbReference>
<evidence type="ECO:0000256" key="11">
    <source>
        <dbReference type="ARBA" id="ARBA00023136"/>
    </source>
</evidence>
<dbReference type="Gene3D" id="1.20.5.930">
    <property type="entry name" value="Bicelle-embedded integrin alpha(iib) transmembrane segment"/>
    <property type="match status" value="1"/>
</dbReference>
<dbReference type="PANTHER" id="PTHR23220">
    <property type="entry name" value="INTEGRIN ALPHA"/>
    <property type="match status" value="1"/>
</dbReference>
<dbReference type="GO" id="GO:0046872">
    <property type="term" value="F:metal ion binding"/>
    <property type="evidence" value="ECO:0007669"/>
    <property type="project" value="UniProtKB-KW"/>
</dbReference>
<organism evidence="19 20">
    <name type="scientific">Clupea harengus</name>
    <name type="common">Atlantic herring</name>
    <dbReference type="NCBI Taxonomy" id="7950"/>
    <lineage>
        <taxon>Eukaryota</taxon>
        <taxon>Metazoa</taxon>
        <taxon>Chordata</taxon>
        <taxon>Craniata</taxon>
        <taxon>Vertebrata</taxon>
        <taxon>Euteleostomi</taxon>
        <taxon>Actinopterygii</taxon>
        <taxon>Neopterygii</taxon>
        <taxon>Teleostei</taxon>
        <taxon>Clupei</taxon>
        <taxon>Clupeiformes</taxon>
        <taxon>Clupeoidei</taxon>
        <taxon>Clupeidae</taxon>
        <taxon>Clupea</taxon>
    </lineage>
</organism>
<evidence type="ECO:0000256" key="13">
    <source>
        <dbReference type="ARBA" id="ARBA00023170"/>
    </source>
</evidence>
<evidence type="ECO:0000256" key="14">
    <source>
        <dbReference type="ARBA" id="ARBA00023180"/>
    </source>
</evidence>
<dbReference type="Proteomes" id="UP000515152">
    <property type="component" value="Chromosome 26"/>
</dbReference>
<keyword evidence="12" id="KW-1015">Disulfide bond</keyword>
<keyword evidence="3 16" id="KW-0812">Transmembrane</keyword>
<evidence type="ECO:0000256" key="9">
    <source>
        <dbReference type="ARBA" id="ARBA00022989"/>
    </source>
</evidence>
<feature type="chain" id="PRO_5028503649" evidence="16">
    <location>
        <begin position="22"/>
        <end position="1197"/>
    </location>
</feature>
<comment type="subcellular location">
    <subcellularLocation>
        <location evidence="1 16">Membrane</location>
        <topology evidence="1 16">Single-pass type I membrane protein</topology>
    </subcellularLocation>
</comment>
<dbReference type="GO" id="GO:0007160">
    <property type="term" value="P:cell-matrix adhesion"/>
    <property type="evidence" value="ECO:0007669"/>
    <property type="project" value="TreeGrafter"/>
</dbReference>
<feature type="region of interest" description="Disordered" evidence="17">
    <location>
        <begin position="1135"/>
        <end position="1197"/>
    </location>
</feature>
<feature type="repeat" description="FG-GAP" evidence="15">
    <location>
        <begin position="453"/>
        <end position="513"/>
    </location>
</feature>
<dbReference type="SUPFAM" id="SSF69179">
    <property type="entry name" value="Integrin domains"/>
    <property type="match status" value="2"/>
</dbReference>
<dbReference type="AlphaFoldDB" id="A0A6P8F4V7"/>
<dbReference type="GO" id="GO:0005178">
    <property type="term" value="F:integrin binding"/>
    <property type="evidence" value="ECO:0007669"/>
    <property type="project" value="TreeGrafter"/>
</dbReference>
<keyword evidence="14" id="KW-0325">Glycoprotein</keyword>
<dbReference type="RefSeq" id="XP_031419944.1">
    <property type="nucleotide sequence ID" value="XM_031564084.2"/>
</dbReference>
<proteinExistence type="inferred from homology"/>
<feature type="repeat" description="FG-GAP" evidence="15">
    <location>
        <begin position="575"/>
        <end position="633"/>
    </location>
</feature>
<feature type="signal peptide" evidence="16">
    <location>
        <begin position="1"/>
        <end position="21"/>
    </location>
</feature>
<dbReference type="GO" id="GO:0008305">
    <property type="term" value="C:integrin complex"/>
    <property type="evidence" value="ECO:0007669"/>
    <property type="project" value="InterPro"/>
</dbReference>
<dbReference type="Pfam" id="PF20805">
    <property type="entry name" value="Integrin_A_Ig_2"/>
    <property type="match status" value="1"/>
</dbReference>
<reference evidence="20" key="1">
    <citation type="submission" date="2025-08" db="UniProtKB">
        <authorList>
            <consortium name="RefSeq"/>
        </authorList>
    </citation>
    <scope>IDENTIFICATION</scope>
</reference>
<dbReference type="SMART" id="SM00191">
    <property type="entry name" value="Int_alpha"/>
    <property type="match status" value="5"/>
</dbReference>
<dbReference type="InterPro" id="IPR028994">
    <property type="entry name" value="Integrin_alpha_N"/>
</dbReference>
<keyword evidence="13 16" id="KW-0675">Receptor</keyword>
<name>A0A6P8F4V7_CLUHA</name>
<evidence type="ECO:0000256" key="12">
    <source>
        <dbReference type="ARBA" id="ARBA00023157"/>
    </source>
</evidence>
<evidence type="ECO:0000256" key="3">
    <source>
        <dbReference type="ARBA" id="ARBA00022692"/>
    </source>
</evidence>
<evidence type="ECO:0000256" key="17">
    <source>
        <dbReference type="SAM" id="MobiDB-lite"/>
    </source>
</evidence>
<keyword evidence="19" id="KW-1185">Reference proteome</keyword>
<dbReference type="InterPro" id="IPR036465">
    <property type="entry name" value="vWFA_dom_sf"/>
</dbReference>
<dbReference type="PRINTS" id="PR00453">
    <property type="entry name" value="VWFADOMAIN"/>
</dbReference>
<dbReference type="KEGG" id="char:105905690"/>
<evidence type="ECO:0000256" key="7">
    <source>
        <dbReference type="ARBA" id="ARBA00022837"/>
    </source>
</evidence>
<dbReference type="PRINTS" id="PR01185">
    <property type="entry name" value="INTEGRINA"/>
</dbReference>
<dbReference type="SUPFAM" id="SSF53300">
    <property type="entry name" value="vWA-like"/>
    <property type="match status" value="1"/>
</dbReference>
<gene>
    <name evidence="20" type="primary">LOC105905690</name>
</gene>
<dbReference type="OrthoDB" id="5317514at2759"/>
<dbReference type="InterPro" id="IPR013517">
    <property type="entry name" value="FG-GAP"/>
</dbReference>
<keyword evidence="7" id="KW-0106">Calcium</keyword>
<feature type="repeat" description="FG-GAP" evidence="15">
    <location>
        <begin position="514"/>
        <end position="570"/>
    </location>
</feature>
<dbReference type="InterPro" id="IPR048633">
    <property type="entry name" value="ITGAX-like_Ig_3"/>
</dbReference>
<evidence type="ECO:0000256" key="6">
    <source>
        <dbReference type="ARBA" id="ARBA00022737"/>
    </source>
</evidence>
<dbReference type="InterPro" id="IPR013649">
    <property type="entry name" value="Integrin_alpha_Ig-like_1"/>
</dbReference>
<evidence type="ECO:0000256" key="8">
    <source>
        <dbReference type="ARBA" id="ARBA00022889"/>
    </source>
</evidence>
<evidence type="ECO:0000259" key="18">
    <source>
        <dbReference type="PROSITE" id="PS50234"/>
    </source>
</evidence>